<comment type="subcellular location">
    <subcellularLocation>
        <location evidence="1 7">Cell membrane</location>
        <topology evidence="1 7">Multi-pass membrane protein</topology>
    </subcellularLocation>
</comment>
<dbReference type="PANTHER" id="PTHR30151">
    <property type="entry name" value="ALKANE SULFONATE ABC TRANSPORTER-RELATED, MEMBRANE SUBUNIT"/>
    <property type="match status" value="1"/>
</dbReference>
<dbReference type="Pfam" id="PF00528">
    <property type="entry name" value="BPD_transp_1"/>
    <property type="match status" value="1"/>
</dbReference>
<sequence length="335" mass="37590">MKTTVSLEVTDIKQKIPLASSYKKKLRTISPLIGILIVILFYYLVPNKLDLQTTNVYPAILSFLALIYILLLIIARRNENLKIKLDEKAPLMFVIALFLTLWDGLTLKSGHLPLPYFPWPDKILNAFIKDRNVLGISILHSLRLLGVGYFFGVVIGFITGVAMGWYKKVHYWINPLMKAVGPIPAVTWIPLIMILFPAGIFGSSFLIFLAVWFPVTLMTSSGIANVRNAYFEVGRTLGANERFLVLKVAIPAALPNIFLGLFQGMSVACATLIVAEMLGVKAGLGWYITWATGWAEYDKVYASIFLILITFSSIITLLFKLRNKVLSWQKGVIKW</sequence>
<feature type="domain" description="ABC transmembrane type-1" evidence="8">
    <location>
        <begin position="138"/>
        <end position="319"/>
    </location>
</feature>
<keyword evidence="3" id="KW-1003">Cell membrane</keyword>
<dbReference type="Gene3D" id="1.10.3720.10">
    <property type="entry name" value="MetI-like"/>
    <property type="match status" value="1"/>
</dbReference>
<dbReference type="GO" id="GO:0005886">
    <property type="term" value="C:plasma membrane"/>
    <property type="evidence" value="ECO:0007669"/>
    <property type="project" value="UniProtKB-SubCell"/>
</dbReference>
<evidence type="ECO:0000313" key="10">
    <source>
        <dbReference type="Proteomes" id="UP000037267"/>
    </source>
</evidence>
<dbReference type="STRING" id="1503.CLPU_6c01270"/>
<name>A0A0L0WAW5_GOTPU</name>
<keyword evidence="2 7" id="KW-0813">Transport</keyword>
<dbReference type="OrthoDB" id="9804353at2"/>
<feature type="transmembrane region" description="Helical" evidence="7">
    <location>
        <begin position="147"/>
        <end position="166"/>
    </location>
</feature>
<dbReference type="InterPro" id="IPR035906">
    <property type="entry name" value="MetI-like_sf"/>
</dbReference>
<keyword evidence="6 7" id="KW-0472">Membrane</keyword>
<keyword evidence="10" id="KW-1185">Reference proteome</keyword>
<keyword evidence="5 7" id="KW-1133">Transmembrane helix</keyword>
<evidence type="ECO:0000256" key="2">
    <source>
        <dbReference type="ARBA" id="ARBA00022448"/>
    </source>
</evidence>
<dbReference type="EMBL" id="LGSS01000006">
    <property type="protein sequence ID" value="KNF08641.1"/>
    <property type="molecule type" value="Genomic_DNA"/>
</dbReference>
<evidence type="ECO:0000256" key="6">
    <source>
        <dbReference type="ARBA" id="ARBA00023136"/>
    </source>
</evidence>
<comment type="similarity">
    <text evidence="7">Belongs to the binding-protein-dependent transport system permease family.</text>
</comment>
<feature type="transmembrane region" description="Helical" evidence="7">
    <location>
        <begin position="300"/>
        <end position="319"/>
    </location>
</feature>
<feature type="transmembrane region" description="Helical" evidence="7">
    <location>
        <begin position="57"/>
        <end position="77"/>
    </location>
</feature>
<keyword evidence="4 7" id="KW-0812">Transmembrane</keyword>
<evidence type="ECO:0000313" key="9">
    <source>
        <dbReference type="EMBL" id="KNF08641.1"/>
    </source>
</evidence>
<protein>
    <submittedName>
        <fullName evidence="9">Putative nitrate/sulfonate/bicarbonate ABC transporter permease protein</fullName>
    </submittedName>
</protein>
<dbReference type="Proteomes" id="UP000037267">
    <property type="component" value="Unassembled WGS sequence"/>
</dbReference>
<feature type="transmembrane region" description="Helical" evidence="7">
    <location>
        <begin position="89"/>
        <end position="107"/>
    </location>
</feature>
<feature type="transmembrane region" description="Helical" evidence="7">
    <location>
        <begin position="187"/>
        <end position="213"/>
    </location>
</feature>
<dbReference type="SUPFAM" id="SSF161098">
    <property type="entry name" value="MetI-like"/>
    <property type="match status" value="1"/>
</dbReference>
<dbReference type="PATRIC" id="fig|1503.3.peg.2926"/>
<dbReference type="AlphaFoldDB" id="A0A0L0WAW5"/>
<proteinExistence type="inferred from homology"/>
<evidence type="ECO:0000256" key="7">
    <source>
        <dbReference type="RuleBase" id="RU363032"/>
    </source>
</evidence>
<dbReference type="PANTHER" id="PTHR30151:SF0">
    <property type="entry name" value="ABC TRANSPORTER PERMEASE PROTEIN MJ0413-RELATED"/>
    <property type="match status" value="1"/>
</dbReference>
<accession>A0A0L0WAW5</accession>
<organism evidence="9 10">
    <name type="scientific">Gottschalkia purinilytica</name>
    <name type="common">Clostridium purinilyticum</name>
    <dbReference type="NCBI Taxonomy" id="1503"/>
    <lineage>
        <taxon>Bacteria</taxon>
        <taxon>Bacillati</taxon>
        <taxon>Bacillota</taxon>
        <taxon>Tissierellia</taxon>
        <taxon>Tissierellales</taxon>
        <taxon>Gottschalkiaceae</taxon>
        <taxon>Gottschalkia</taxon>
    </lineage>
</organism>
<dbReference type="PROSITE" id="PS50928">
    <property type="entry name" value="ABC_TM1"/>
    <property type="match status" value="1"/>
</dbReference>
<comment type="caution">
    <text evidence="9">The sequence shown here is derived from an EMBL/GenBank/DDBJ whole genome shotgun (WGS) entry which is preliminary data.</text>
</comment>
<dbReference type="RefSeq" id="WP_050355156.1">
    <property type="nucleotide sequence ID" value="NZ_LGSS01000006.1"/>
</dbReference>
<dbReference type="GO" id="GO:0055085">
    <property type="term" value="P:transmembrane transport"/>
    <property type="evidence" value="ECO:0007669"/>
    <property type="project" value="InterPro"/>
</dbReference>
<feature type="transmembrane region" description="Helical" evidence="7">
    <location>
        <begin position="28"/>
        <end position="45"/>
    </location>
</feature>
<reference evidence="10" key="1">
    <citation type="submission" date="2015-07" db="EMBL/GenBank/DDBJ databases">
        <title>Draft genome sequence of the purine-degrading Gottschalkia purinilyticum DSM 1384 (formerly Clostridium purinilyticum).</title>
        <authorList>
            <person name="Poehlein A."/>
            <person name="Schiel-Bengelsdorf B."/>
            <person name="Bengelsdorf F.R."/>
            <person name="Daniel R."/>
            <person name="Duerre P."/>
        </authorList>
    </citation>
    <scope>NUCLEOTIDE SEQUENCE [LARGE SCALE GENOMIC DNA]</scope>
    <source>
        <strain evidence="10">DSM 1384</strain>
    </source>
</reference>
<evidence type="ECO:0000256" key="1">
    <source>
        <dbReference type="ARBA" id="ARBA00004651"/>
    </source>
</evidence>
<evidence type="ECO:0000256" key="5">
    <source>
        <dbReference type="ARBA" id="ARBA00022989"/>
    </source>
</evidence>
<evidence type="ECO:0000256" key="4">
    <source>
        <dbReference type="ARBA" id="ARBA00022692"/>
    </source>
</evidence>
<feature type="transmembrane region" description="Helical" evidence="7">
    <location>
        <begin position="269"/>
        <end position="288"/>
    </location>
</feature>
<dbReference type="InterPro" id="IPR000515">
    <property type="entry name" value="MetI-like"/>
</dbReference>
<evidence type="ECO:0000259" key="8">
    <source>
        <dbReference type="PROSITE" id="PS50928"/>
    </source>
</evidence>
<evidence type="ECO:0000256" key="3">
    <source>
        <dbReference type="ARBA" id="ARBA00022475"/>
    </source>
</evidence>
<gene>
    <name evidence="9" type="ORF">CLPU_6c01270</name>
</gene>
<dbReference type="CDD" id="cd06261">
    <property type="entry name" value="TM_PBP2"/>
    <property type="match status" value="1"/>
</dbReference>